<dbReference type="EMBL" id="SZYD01000001">
    <property type="protein sequence ID" value="KAD7479313.1"/>
    <property type="molecule type" value="Genomic_DNA"/>
</dbReference>
<dbReference type="InterPro" id="IPR043003">
    <property type="entry name" value="FANCL_d3_sf"/>
</dbReference>
<evidence type="ECO:0000256" key="9">
    <source>
        <dbReference type="SAM" id="MobiDB-lite"/>
    </source>
</evidence>
<evidence type="ECO:0000256" key="2">
    <source>
        <dbReference type="ARBA" id="ARBA00023015"/>
    </source>
</evidence>
<comment type="subcellular location">
    <subcellularLocation>
        <location evidence="1 7 8">Nucleus</location>
    </subcellularLocation>
</comment>
<dbReference type="AlphaFoldDB" id="A0A5N6Q4B0"/>
<gene>
    <name evidence="11" type="ORF">E3N88_02449</name>
</gene>
<evidence type="ECO:0000256" key="7">
    <source>
        <dbReference type="PROSITE-ProRule" id="PRU00108"/>
    </source>
</evidence>
<evidence type="ECO:0000256" key="3">
    <source>
        <dbReference type="ARBA" id="ARBA00023125"/>
    </source>
</evidence>
<evidence type="ECO:0000313" key="12">
    <source>
        <dbReference type="Proteomes" id="UP000326396"/>
    </source>
</evidence>
<dbReference type="Pfam" id="PF18891">
    <property type="entry name" value="FANCL_d3"/>
    <property type="match status" value="1"/>
</dbReference>
<dbReference type="PANTHER" id="PTHR13206:SF0">
    <property type="entry name" value="E3 UBIQUITIN-PROTEIN LIGASE FANCL"/>
    <property type="match status" value="1"/>
</dbReference>
<dbReference type="InterPro" id="IPR026848">
    <property type="entry name" value="Fancl"/>
</dbReference>
<dbReference type="CDD" id="cd23832">
    <property type="entry name" value="DRWD-C_FANCL"/>
    <property type="match status" value="1"/>
</dbReference>
<sequence length="500" mass="56598">MGGFTNTELALELGLNPTPSMPTKKPSPSPDHPLEPSLTLALSADSCGGSSFSNASVKRERDVASDEEDGGVNDKKKLRLTKAQSGLLEEAFKLHTTLNPKQKQELARNLKLRPRQVEVWFQNRRARTKLKQTEVDCEYLKKCCKILTDENQRLRQEVQDLKAEKGSQPMYMQLPAANLTMCPSCEQIGDPNNSDSTKTPFNMAAKSYFFKPFTKFMALSASFSRAIYSEIEGIGWEHLGRLAEDLSFVTFRVVDKKERVHVLEILLDKSYPKCPPSVSADVPCLFNLEWSMNSRLKDVVNQFRQHLEKLQPFWSTVEDIDQSLWVSDSAQLHRATSFRHINIGNDCSIMLFICVNEPRSLPECRFLGSDKDVNLLMDKWRRNCNKWSKDKLFAENLANLLEFQLPGPPGIEENYKQTECGICYSQFLPMMNLDLKVEAEQIIHVKIVPAANLFIEFVLGIGYVPSQQQGSHLMLCLVTALIALSQLPSKPAQENRSFLG</sequence>
<protein>
    <recommendedName>
        <fullName evidence="10">Homeobox domain-containing protein</fullName>
    </recommendedName>
</protein>
<dbReference type="GO" id="GO:0000981">
    <property type="term" value="F:DNA-binding transcription factor activity, RNA polymerase II-specific"/>
    <property type="evidence" value="ECO:0007669"/>
    <property type="project" value="InterPro"/>
</dbReference>
<dbReference type="GO" id="GO:0006513">
    <property type="term" value="P:protein monoubiquitination"/>
    <property type="evidence" value="ECO:0007669"/>
    <property type="project" value="TreeGrafter"/>
</dbReference>
<dbReference type="GO" id="GO:0061630">
    <property type="term" value="F:ubiquitin protein ligase activity"/>
    <property type="evidence" value="ECO:0007669"/>
    <property type="project" value="TreeGrafter"/>
</dbReference>
<dbReference type="InterPro" id="IPR043898">
    <property type="entry name" value="FANCL_d2"/>
</dbReference>
<dbReference type="Pfam" id="PF18890">
    <property type="entry name" value="FANCL_d2"/>
    <property type="match status" value="1"/>
</dbReference>
<keyword evidence="12" id="KW-1185">Reference proteome</keyword>
<evidence type="ECO:0000259" key="10">
    <source>
        <dbReference type="PROSITE" id="PS50071"/>
    </source>
</evidence>
<dbReference type="Gene3D" id="1.10.10.60">
    <property type="entry name" value="Homeodomain-like"/>
    <property type="match status" value="1"/>
</dbReference>
<dbReference type="GO" id="GO:0043240">
    <property type="term" value="C:Fanconi anaemia nuclear complex"/>
    <property type="evidence" value="ECO:0007669"/>
    <property type="project" value="InterPro"/>
</dbReference>
<dbReference type="InterPro" id="IPR003106">
    <property type="entry name" value="Leu_zip_homeo"/>
</dbReference>
<dbReference type="SMART" id="SM00389">
    <property type="entry name" value="HOX"/>
    <property type="match status" value="1"/>
</dbReference>
<dbReference type="CDD" id="cd00086">
    <property type="entry name" value="homeodomain"/>
    <property type="match status" value="1"/>
</dbReference>
<dbReference type="OrthoDB" id="10263265at2759"/>
<keyword evidence="2" id="KW-0805">Transcription regulation</keyword>
<evidence type="ECO:0000256" key="6">
    <source>
        <dbReference type="ARBA" id="ARBA00023242"/>
    </source>
</evidence>
<dbReference type="InterPro" id="IPR009057">
    <property type="entry name" value="Homeodomain-like_sf"/>
</dbReference>
<evidence type="ECO:0000256" key="5">
    <source>
        <dbReference type="ARBA" id="ARBA00023163"/>
    </source>
</evidence>
<accession>A0A5N6Q4B0</accession>
<dbReference type="Pfam" id="PF02183">
    <property type="entry name" value="HALZ"/>
    <property type="match status" value="1"/>
</dbReference>
<dbReference type="SMART" id="SM00340">
    <property type="entry name" value="HALZ"/>
    <property type="match status" value="1"/>
</dbReference>
<evidence type="ECO:0000256" key="1">
    <source>
        <dbReference type="ARBA" id="ARBA00004123"/>
    </source>
</evidence>
<dbReference type="Pfam" id="PF00046">
    <property type="entry name" value="Homeodomain"/>
    <property type="match status" value="1"/>
</dbReference>
<feature type="DNA-binding region" description="Homeobox" evidence="7">
    <location>
        <begin position="73"/>
        <end position="132"/>
    </location>
</feature>
<dbReference type="PANTHER" id="PTHR13206">
    <property type="entry name" value="UBIQUITIN LIGASE PROTEIN PHF9 FANCONI ANEMIA GROUP L PROTEIN"/>
    <property type="match status" value="1"/>
</dbReference>
<organism evidence="11 12">
    <name type="scientific">Mikania micrantha</name>
    <name type="common">bitter vine</name>
    <dbReference type="NCBI Taxonomy" id="192012"/>
    <lineage>
        <taxon>Eukaryota</taxon>
        <taxon>Viridiplantae</taxon>
        <taxon>Streptophyta</taxon>
        <taxon>Embryophyta</taxon>
        <taxon>Tracheophyta</taxon>
        <taxon>Spermatophyta</taxon>
        <taxon>Magnoliopsida</taxon>
        <taxon>eudicotyledons</taxon>
        <taxon>Gunneridae</taxon>
        <taxon>Pentapetalae</taxon>
        <taxon>asterids</taxon>
        <taxon>campanulids</taxon>
        <taxon>Asterales</taxon>
        <taxon>Asteraceae</taxon>
        <taxon>Asteroideae</taxon>
        <taxon>Heliantheae alliance</taxon>
        <taxon>Eupatorieae</taxon>
        <taxon>Mikania</taxon>
    </lineage>
</organism>
<dbReference type="InterPro" id="IPR017970">
    <property type="entry name" value="Homeobox_CS"/>
</dbReference>
<dbReference type="PROSITE" id="PS00027">
    <property type="entry name" value="HOMEOBOX_1"/>
    <property type="match status" value="1"/>
</dbReference>
<keyword evidence="4 7" id="KW-0371">Homeobox</keyword>
<dbReference type="Gene3D" id="3.10.110.10">
    <property type="entry name" value="Ubiquitin Conjugating Enzyme"/>
    <property type="match status" value="1"/>
</dbReference>
<evidence type="ECO:0000256" key="4">
    <source>
        <dbReference type="ARBA" id="ARBA00023155"/>
    </source>
</evidence>
<dbReference type="GO" id="GO:0043565">
    <property type="term" value="F:sequence-specific DNA binding"/>
    <property type="evidence" value="ECO:0007669"/>
    <property type="project" value="InterPro"/>
</dbReference>
<dbReference type="PROSITE" id="PS50071">
    <property type="entry name" value="HOMEOBOX_2"/>
    <property type="match status" value="1"/>
</dbReference>
<dbReference type="InterPro" id="IPR044037">
    <property type="entry name" value="FANCL_d3"/>
</dbReference>
<dbReference type="SUPFAM" id="SSF46689">
    <property type="entry name" value="Homeodomain-like"/>
    <property type="match status" value="1"/>
</dbReference>
<comment type="caution">
    <text evidence="11">The sequence shown here is derived from an EMBL/GenBank/DDBJ whole genome shotgun (WGS) entry which is preliminary data.</text>
</comment>
<evidence type="ECO:0000256" key="8">
    <source>
        <dbReference type="RuleBase" id="RU000682"/>
    </source>
</evidence>
<evidence type="ECO:0000313" key="11">
    <source>
        <dbReference type="EMBL" id="KAD7479313.1"/>
    </source>
</evidence>
<dbReference type="GO" id="GO:0036297">
    <property type="term" value="P:interstrand cross-link repair"/>
    <property type="evidence" value="ECO:0007669"/>
    <property type="project" value="InterPro"/>
</dbReference>
<dbReference type="CDD" id="cd23831">
    <property type="entry name" value="DRWD-N_FANCL"/>
    <property type="match status" value="1"/>
</dbReference>
<feature type="region of interest" description="Disordered" evidence="9">
    <location>
        <begin position="1"/>
        <end position="74"/>
    </location>
</feature>
<dbReference type="InterPro" id="IPR001356">
    <property type="entry name" value="HD"/>
</dbReference>
<keyword evidence="6 7" id="KW-0539">Nucleus</keyword>
<proteinExistence type="predicted"/>
<dbReference type="InterPro" id="IPR016135">
    <property type="entry name" value="UBQ-conjugating_enzyme/RWD"/>
</dbReference>
<reference evidence="11 12" key="1">
    <citation type="submission" date="2019-05" db="EMBL/GenBank/DDBJ databases">
        <title>Mikania micrantha, genome provides insights into the molecular mechanism of rapid growth.</title>
        <authorList>
            <person name="Liu B."/>
        </authorList>
    </citation>
    <scope>NUCLEOTIDE SEQUENCE [LARGE SCALE GENOMIC DNA]</scope>
    <source>
        <strain evidence="11">NLD-2019</strain>
        <tissue evidence="11">Leaf</tissue>
    </source>
</reference>
<dbReference type="Proteomes" id="UP000326396">
    <property type="component" value="Linkage Group LG1"/>
</dbReference>
<name>A0A5N6Q4B0_9ASTR</name>
<keyword evidence="3 7" id="KW-0238">DNA-binding</keyword>
<keyword evidence="5" id="KW-0804">Transcription</keyword>
<feature type="domain" description="Homeobox" evidence="10">
    <location>
        <begin position="71"/>
        <end position="131"/>
    </location>
</feature>
<dbReference type="Gene3D" id="3.10.110.20">
    <property type="entry name" value="RWD domain-like"/>
    <property type="match status" value="1"/>
</dbReference>